<proteinExistence type="inferred from homology"/>
<comment type="subcellular location">
    <subcellularLocation>
        <location evidence="1">Membrane</location>
        <topology evidence="1">Multi-pass membrane protein</topology>
    </subcellularLocation>
</comment>
<dbReference type="GO" id="GO:0005198">
    <property type="term" value="F:structural molecule activity"/>
    <property type="evidence" value="ECO:0007669"/>
    <property type="project" value="InterPro"/>
</dbReference>
<keyword evidence="16" id="KW-0238">DNA-binding</keyword>
<evidence type="ECO:0000256" key="14">
    <source>
        <dbReference type="ARBA" id="ARBA00023043"/>
    </source>
</evidence>
<dbReference type="OrthoDB" id="1716563at2759"/>
<evidence type="ECO:0000256" key="17">
    <source>
        <dbReference type="ARBA" id="ARBA00023136"/>
    </source>
</evidence>
<evidence type="ECO:0000313" key="23">
    <source>
        <dbReference type="Proteomes" id="UP000187203"/>
    </source>
</evidence>
<keyword evidence="7" id="KW-0540">Nuclease</keyword>
<evidence type="ECO:0000256" key="5">
    <source>
        <dbReference type="ARBA" id="ARBA00022695"/>
    </source>
</evidence>
<dbReference type="GO" id="GO:0003677">
    <property type="term" value="F:DNA binding"/>
    <property type="evidence" value="ECO:0007669"/>
    <property type="project" value="UniProtKB-KW"/>
</dbReference>
<dbReference type="Pfam" id="PF00799">
    <property type="entry name" value="Gemini_AL1"/>
    <property type="match status" value="1"/>
</dbReference>
<evidence type="ECO:0000256" key="8">
    <source>
        <dbReference type="ARBA" id="ARBA00022723"/>
    </source>
</evidence>
<dbReference type="GO" id="GO:0000166">
    <property type="term" value="F:nucleotide binding"/>
    <property type="evidence" value="ECO:0007669"/>
    <property type="project" value="UniProtKB-KW"/>
</dbReference>
<keyword evidence="9" id="KW-0677">Repeat</keyword>
<dbReference type="InterPro" id="IPR049912">
    <property type="entry name" value="CRESS_DNA_REP"/>
</dbReference>
<evidence type="ECO:0000256" key="12">
    <source>
        <dbReference type="ARBA" id="ARBA00022801"/>
    </source>
</evidence>
<dbReference type="AlphaFoldDB" id="A0A1R3L4K6"/>
<dbReference type="Pfam" id="PF08283">
    <property type="entry name" value="Gemini_AL1_M"/>
    <property type="match status" value="1"/>
</dbReference>
<dbReference type="PANTHER" id="PTHR24186:SF8">
    <property type="entry name" value="ANKYRIN REPEAT FAMILY PROTEIN"/>
    <property type="match status" value="1"/>
</dbReference>
<dbReference type="GO" id="GO:0006260">
    <property type="term" value="P:DNA replication"/>
    <property type="evidence" value="ECO:0007669"/>
    <property type="project" value="UniProtKB-KW"/>
</dbReference>
<dbReference type="InterPro" id="IPR026961">
    <property type="entry name" value="PGG_dom"/>
</dbReference>
<keyword evidence="6" id="KW-0235">DNA replication</keyword>
<dbReference type="EMBL" id="AWUE01000761">
    <property type="protein sequence ID" value="OMP14272.1"/>
    <property type="molecule type" value="Genomic_DNA"/>
</dbReference>
<keyword evidence="12" id="KW-0378">Hydrolase</keyword>
<keyword evidence="3" id="KW-0808">Transferase</keyword>
<gene>
    <name evidence="22" type="ORF">COLO4_00109</name>
</gene>
<evidence type="ECO:0000256" key="4">
    <source>
        <dbReference type="ARBA" id="ARBA00022692"/>
    </source>
</evidence>
<reference evidence="23" key="1">
    <citation type="submission" date="2013-09" db="EMBL/GenBank/DDBJ databases">
        <title>Corchorus olitorius genome sequencing.</title>
        <authorList>
            <person name="Alam M."/>
            <person name="Haque M.S."/>
            <person name="Islam M.S."/>
            <person name="Emdad E.M."/>
            <person name="Islam M.M."/>
            <person name="Ahmed B."/>
            <person name="Halim A."/>
            <person name="Hossen Q.M.M."/>
            <person name="Hossain M.Z."/>
            <person name="Ahmed R."/>
            <person name="Khan M.M."/>
            <person name="Islam R."/>
            <person name="Rashid M.M."/>
            <person name="Khan S.A."/>
            <person name="Rahman M.S."/>
            <person name="Alam M."/>
            <person name="Yahiya A.S."/>
            <person name="Khan M.S."/>
            <person name="Azam M.S."/>
            <person name="Haque T."/>
            <person name="Lashkar M.Z.H."/>
            <person name="Akhand A.I."/>
            <person name="Morshed G."/>
            <person name="Roy S."/>
            <person name="Uddin K.S."/>
            <person name="Rabeya T."/>
            <person name="Hossain A.S."/>
            <person name="Chowdhury A."/>
            <person name="Snigdha A.R."/>
            <person name="Mortoza M.S."/>
            <person name="Matin S.A."/>
            <person name="Hoque S.M.E."/>
            <person name="Islam M.K."/>
            <person name="Roy D.K."/>
            <person name="Haider R."/>
            <person name="Moosa M.M."/>
            <person name="Elias S.M."/>
            <person name="Hasan A.M."/>
            <person name="Jahan S."/>
            <person name="Shafiuddin M."/>
            <person name="Mahmood N."/>
            <person name="Shommy N.S."/>
        </authorList>
    </citation>
    <scope>NUCLEOTIDE SEQUENCE [LARGE SCALE GENOMIC DNA]</scope>
    <source>
        <strain evidence="23">cv. O-4</strain>
    </source>
</reference>
<keyword evidence="8" id="KW-0479">Metal-binding</keyword>
<feature type="domain" description="Geminivirus AL1 replication-associated protein central" evidence="20">
    <location>
        <begin position="261"/>
        <end position="365"/>
    </location>
</feature>
<dbReference type="GO" id="GO:0016779">
    <property type="term" value="F:nucleotidyltransferase activity"/>
    <property type="evidence" value="ECO:0007669"/>
    <property type="project" value="UniProtKB-KW"/>
</dbReference>
<evidence type="ECO:0000256" key="2">
    <source>
        <dbReference type="ARBA" id="ARBA00006240"/>
    </source>
</evidence>
<organism evidence="22 23">
    <name type="scientific">Corchorus olitorius</name>
    <dbReference type="NCBI Taxonomy" id="93759"/>
    <lineage>
        <taxon>Eukaryota</taxon>
        <taxon>Viridiplantae</taxon>
        <taxon>Streptophyta</taxon>
        <taxon>Embryophyta</taxon>
        <taxon>Tracheophyta</taxon>
        <taxon>Spermatophyta</taxon>
        <taxon>Magnoliopsida</taxon>
        <taxon>eudicotyledons</taxon>
        <taxon>Gunneridae</taxon>
        <taxon>Pentapetalae</taxon>
        <taxon>rosids</taxon>
        <taxon>malvids</taxon>
        <taxon>Malvales</taxon>
        <taxon>Malvaceae</taxon>
        <taxon>Grewioideae</taxon>
        <taxon>Apeibeae</taxon>
        <taxon>Corchorus</taxon>
    </lineage>
</organism>
<accession>A0A1R3L4K6</accession>
<dbReference type="InterPro" id="IPR001191">
    <property type="entry name" value="Gemini_AL1_REP"/>
</dbReference>
<dbReference type="GO" id="GO:0016888">
    <property type="term" value="F:DNA endonuclease activity, producing 5'-phosphomonoesters"/>
    <property type="evidence" value="ECO:0007669"/>
    <property type="project" value="InterPro"/>
</dbReference>
<comment type="similarity">
    <text evidence="2">Belongs to the geminiviridae Rep protein family.</text>
</comment>
<evidence type="ECO:0000256" key="18">
    <source>
        <dbReference type="SAM" id="Phobius"/>
    </source>
</evidence>
<dbReference type="SUPFAM" id="SSF55464">
    <property type="entry name" value="Origin of replication-binding domain, RBD-like"/>
    <property type="match status" value="1"/>
</dbReference>
<dbReference type="PRINTS" id="PR00228">
    <property type="entry name" value="GEMCOATCLVL1"/>
</dbReference>
<evidence type="ECO:0000256" key="9">
    <source>
        <dbReference type="ARBA" id="ARBA00022737"/>
    </source>
</evidence>
<evidence type="ECO:0000256" key="15">
    <source>
        <dbReference type="ARBA" id="ARBA00023124"/>
    </source>
</evidence>
<evidence type="ECO:0000256" key="16">
    <source>
        <dbReference type="ARBA" id="ARBA00023125"/>
    </source>
</evidence>
<dbReference type="InterPro" id="IPR022692">
    <property type="entry name" value="Gemini_AL1_REP_central"/>
</dbReference>
<evidence type="ECO:0000256" key="11">
    <source>
        <dbReference type="ARBA" id="ARBA00022759"/>
    </source>
</evidence>
<dbReference type="Gene3D" id="3.40.1310.20">
    <property type="match status" value="1"/>
</dbReference>
<dbReference type="PANTHER" id="PTHR24186">
    <property type="entry name" value="PROTEIN PHOSPHATASE 1 REGULATORY SUBUNIT"/>
    <property type="match status" value="1"/>
</dbReference>
<evidence type="ECO:0000313" key="22">
    <source>
        <dbReference type="EMBL" id="OMP14272.1"/>
    </source>
</evidence>
<keyword evidence="4 18" id="KW-0812">Transmembrane</keyword>
<feature type="transmembrane region" description="Helical" evidence="18">
    <location>
        <begin position="125"/>
        <end position="145"/>
    </location>
</feature>
<keyword evidence="5" id="KW-0548">Nucleotidyltransferase</keyword>
<comment type="caution">
    <text evidence="22">The sequence shown here is derived from an EMBL/GenBank/DDBJ whole genome shotgun (WGS) entry which is preliminary data.</text>
</comment>
<evidence type="ECO:0000256" key="13">
    <source>
        <dbReference type="ARBA" id="ARBA00022989"/>
    </source>
</evidence>
<feature type="transmembrane region" description="Helical" evidence="18">
    <location>
        <begin position="35"/>
        <end position="61"/>
    </location>
</feature>
<evidence type="ECO:0000256" key="7">
    <source>
        <dbReference type="ARBA" id="ARBA00022722"/>
    </source>
</evidence>
<evidence type="ECO:0000259" key="21">
    <source>
        <dbReference type="Pfam" id="PF13962"/>
    </source>
</evidence>
<evidence type="ECO:0000256" key="1">
    <source>
        <dbReference type="ARBA" id="ARBA00004141"/>
    </source>
</evidence>
<dbReference type="STRING" id="93759.A0A1R3L4K6"/>
<keyword evidence="13 18" id="KW-1133">Transmembrane helix</keyword>
<evidence type="ECO:0000256" key="10">
    <source>
        <dbReference type="ARBA" id="ARBA00022741"/>
    </source>
</evidence>
<feature type="transmembrane region" description="Helical" evidence="18">
    <location>
        <begin position="81"/>
        <end position="104"/>
    </location>
</feature>
<keyword evidence="17 18" id="KW-0472">Membrane</keyword>
<sequence length="557" mass="62809">MMFSPSFNKLRQTGFRCRKLQKRLKKLHISGLNNAINSATIVAVLIATVAFAAIFTVPGQYVEDKLEGISPLGQAYIANKAPFIVFFVFDSLALFISLAVVVVQTSVVVIEQKAKKQLVFVINKLMWLACLFISVAFISLTYVVVGWRSNVFPVREGPSITIDIGRNGRAAALQIFSDTQRPLGTSGVRYILYIMGFRYMGLIFHWDERLNRRYDMGSGRSFHGKIEGCRSSSDAKEYIAKDGNFCEWGEFQIDGRSARGGRQSVQDAYAQAINTGSKEKALDLIKELVPRHYVLQFHNLSSNLDRNFAPPVPIFQPPFTTASFDQVPDIITRWVSENICSAAARPFRPISIVIEGPARTGKTLWARSLGPHNYLCGHIDLSPKVYSNNAWYNVIDDVDPQNLKHFKEFMGAKSDWQSNTKYGKPVQVKGGIPTIFLCSPGPGSSYTEYLGKDKNKSLNEWAKKNAIFVTLQMPLFSTTNQANTQIGEATNTEEEDRLITSAIEDAWMRHHHIIRIQIRFNHNLRQRLRLQVLPEFPGLDSIPDTDLELLSRLLFED</sequence>
<dbReference type="PRINTS" id="PR00227">
    <property type="entry name" value="GEMCOATAL1"/>
</dbReference>
<keyword evidence="23" id="KW-1185">Reference proteome</keyword>
<evidence type="ECO:0000259" key="19">
    <source>
        <dbReference type="Pfam" id="PF00799"/>
    </source>
</evidence>
<dbReference type="InterPro" id="IPR001301">
    <property type="entry name" value="Gemini_AL1_CLV"/>
</dbReference>
<name>A0A1R3L4K6_9ROSI</name>
<keyword evidence="11" id="KW-0255">Endonuclease</keyword>
<keyword evidence="14" id="KW-0040">ANK repeat</keyword>
<keyword evidence="10" id="KW-0547">Nucleotide-binding</keyword>
<dbReference type="Pfam" id="PF13962">
    <property type="entry name" value="PGG"/>
    <property type="match status" value="1"/>
</dbReference>
<evidence type="ECO:0000256" key="3">
    <source>
        <dbReference type="ARBA" id="ARBA00022679"/>
    </source>
</evidence>
<dbReference type="GO" id="GO:0005886">
    <property type="term" value="C:plasma membrane"/>
    <property type="evidence" value="ECO:0007669"/>
    <property type="project" value="TreeGrafter"/>
</dbReference>
<keyword evidence="15" id="KW-0190">Covalent protein-DNA linkage</keyword>
<dbReference type="GO" id="GO:0046872">
    <property type="term" value="F:metal ion binding"/>
    <property type="evidence" value="ECO:0007669"/>
    <property type="project" value="UniProtKB-KW"/>
</dbReference>
<feature type="domain" description="CRESS-DNA virus Rep endonuclease" evidence="19">
    <location>
        <begin position="212"/>
        <end position="254"/>
    </location>
</feature>
<dbReference type="Proteomes" id="UP000187203">
    <property type="component" value="Unassembled WGS sequence"/>
</dbReference>
<feature type="domain" description="PGG" evidence="21">
    <location>
        <begin position="31"/>
        <end position="144"/>
    </location>
</feature>
<evidence type="ECO:0000259" key="20">
    <source>
        <dbReference type="Pfam" id="PF08283"/>
    </source>
</evidence>
<evidence type="ECO:0000256" key="6">
    <source>
        <dbReference type="ARBA" id="ARBA00022705"/>
    </source>
</evidence>
<protein>
    <submittedName>
        <fullName evidence="22">Geminivirus AL1, replication-associated protein</fullName>
    </submittedName>
</protein>